<dbReference type="EMBL" id="CP034438">
    <property type="protein sequence ID" value="AZN29151.1"/>
    <property type="molecule type" value="Genomic_DNA"/>
</dbReference>
<dbReference type="PANTHER" id="PTHR43639:SF1">
    <property type="entry name" value="SHORT-CHAIN DEHYDROGENASE_REDUCTASE FAMILY PROTEIN"/>
    <property type="match status" value="1"/>
</dbReference>
<reference evidence="3 4" key="1">
    <citation type="submission" date="2018-12" db="EMBL/GenBank/DDBJ databases">
        <title>Complete genome sequence of Flaviflexus salsibiostraticola KCTC 33148.</title>
        <authorList>
            <person name="Bae J.-W."/>
        </authorList>
    </citation>
    <scope>NUCLEOTIDE SEQUENCE [LARGE SCALE GENOMIC DNA]</scope>
    <source>
        <strain evidence="3 4">KCTC 33148</strain>
    </source>
</reference>
<dbReference type="GO" id="GO:0016491">
    <property type="term" value="F:oxidoreductase activity"/>
    <property type="evidence" value="ECO:0007669"/>
    <property type="project" value="UniProtKB-KW"/>
</dbReference>
<keyword evidence="2" id="KW-0560">Oxidoreductase</keyword>
<dbReference type="InterPro" id="IPR036291">
    <property type="entry name" value="NAD(P)-bd_dom_sf"/>
</dbReference>
<evidence type="ECO:0000313" key="3">
    <source>
        <dbReference type="EMBL" id="AZN29151.1"/>
    </source>
</evidence>
<proteinExistence type="inferred from homology"/>
<protein>
    <submittedName>
        <fullName evidence="3">SDR family oxidoreductase</fullName>
    </submittedName>
</protein>
<evidence type="ECO:0000256" key="2">
    <source>
        <dbReference type="ARBA" id="ARBA00023002"/>
    </source>
</evidence>
<sequence length="249" mass="26537">MDLNLTGQRVLVTGGASGMGAALVRILAEEGARVALNYRSRADEAQALADSVDGDVYPIHADLADRSQTMRLFEESVDALGGLDILVNNAGLWLTTEVGQISEDVWDRSIEVNLAAPMFLSQELIKHCTGEGRQGRILNITSQAAFRGSSTGHVPYATAKGGMVTMTRSLAREMGPNGITVNCLAIGTMESPMIADALEKKREFYEARIPIGYVATAEQIASVAAFMVSDRNAYMTGATVDVSGGQLLH</sequence>
<dbReference type="RefSeq" id="WP_126038380.1">
    <property type="nucleotide sequence ID" value="NZ_CP034438.1"/>
</dbReference>
<evidence type="ECO:0000313" key="4">
    <source>
        <dbReference type="Proteomes" id="UP000270021"/>
    </source>
</evidence>
<dbReference type="KEGG" id="fsl:EJO69_01685"/>
<accession>A0A3S8Z6L6</accession>
<dbReference type="PRINTS" id="PR00081">
    <property type="entry name" value="GDHRDH"/>
</dbReference>
<dbReference type="AlphaFoldDB" id="A0A3S8Z6L6"/>
<dbReference type="PRINTS" id="PR00080">
    <property type="entry name" value="SDRFAMILY"/>
</dbReference>
<comment type="similarity">
    <text evidence="1">Belongs to the short-chain dehydrogenases/reductases (SDR) family.</text>
</comment>
<keyword evidence="4" id="KW-1185">Reference proteome</keyword>
<dbReference type="Proteomes" id="UP000270021">
    <property type="component" value="Chromosome"/>
</dbReference>
<dbReference type="FunFam" id="3.40.50.720:FF:000084">
    <property type="entry name" value="Short-chain dehydrogenase reductase"/>
    <property type="match status" value="1"/>
</dbReference>
<dbReference type="SUPFAM" id="SSF51735">
    <property type="entry name" value="NAD(P)-binding Rossmann-fold domains"/>
    <property type="match status" value="1"/>
</dbReference>
<organism evidence="3 4">
    <name type="scientific">Flaviflexus salsibiostraticola</name>
    <dbReference type="NCBI Taxonomy" id="1282737"/>
    <lineage>
        <taxon>Bacteria</taxon>
        <taxon>Bacillati</taxon>
        <taxon>Actinomycetota</taxon>
        <taxon>Actinomycetes</taxon>
        <taxon>Actinomycetales</taxon>
        <taxon>Actinomycetaceae</taxon>
        <taxon>Flaviflexus</taxon>
    </lineage>
</organism>
<dbReference type="Pfam" id="PF13561">
    <property type="entry name" value="adh_short_C2"/>
    <property type="match status" value="1"/>
</dbReference>
<evidence type="ECO:0000256" key="1">
    <source>
        <dbReference type="ARBA" id="ARBA00006484"/>
    </source>
</evidence>
<gene>
    <name evidence="3" type="ORF">EJO69_01685</name>
</gene>
<dbReference type="OrthoDB" id="3189729at2"/>
<name>A0A3S8Z6L6_9ACTO</name>
<dbReference type="CDD" id="cd05233">
    <property type="entry name" value="SDR_c"/>
    <property type="match status" value="1"/>
</dbReference>
<dbReference type="PANTHER" id="PTHR43639">
    <property type="entry name" value="OXIDOREDUCTASE, SHORT-CHAIN DEHYDROGENASE/REDUCTASE FAMILY (AFU_ORTHOLOGUE AFUA_5G02870)"/>
    <property type="match status" value="1"/>
</dbReference>
<dbReference type="Gene3D" id="3.40.50.720">
    <property type="entry name" value="NAD(P)-binding Rossmann-like Domain"/>
    <property type="match status" value="1"/>
</dbReference>
<dbReference type="InterPro" id="IPR002347">
    <property type="entry name" value="SDR_fam"/>
</dbReference>